<reference evidence="1" key="2">
    <citation type="submission" date="2023-05" db="EMBL/GenBank/DDBJ databases">
        <authorList>
            <consortium name="Lawrence Berkeley National Laboratory"/>
            <person name="Steindorff A."/>
            <person name="Hensen N."/>
            <person name="Bonometti L."/>
            <person name="Westerberg I."/>
            <person name="Brannstrom I.O."/>
            <person name="Guillou S."/>
            <person name="Cros-Aarteil S."/>
            <person name="Calhoun S."/>
            <person name="Haridas S."/>
            <person name="Kuo A."/>
            <person name="Mondo S."/>
            <person name="Pangilinan J."/>
            <person name="Riley R."/>
            <person name="Labutti K."/>
            <person name="Andreopoulos B."/>
            <person name="Lipzen A."/>
            <person name="Chen C."/>
            <person name="Yanf M."/>
            <person name="Daum C."/>
            <person name="Ng V."/>
            <person name="Clum A."/>
            <person name="Ohm R."/>
            <person name="Martin F."/>
            <person name="Silar P."/>
            <person name="Natvig D."/>
            <person name="Lalanne C."/>
            <person name="Gautier V."/>
            <person name="Ament-Velasquez S.L."/>
            <person name="Kruys A."/>
            <person name="Hutchinson M.I."/>
            <person name="Powell A.J."/>
            <person name="Barry K."/>
            <person name="Miller A.N."/>
            <person name="Grigoriev I.V."/>
            <person name="Debuchy R."/>
            <person name="Gladieux P."/>
            <person name="Thoren M.H."/>
            <person name="Johannesson H."/>
        </authorList>
    </citation>
    <scope>NUCLEOTIDE SEQUENCE</scope>
    <source>
        <strain evidence="1">CBS 731.68</strain>
    </source>
</reference>
<proteinExistence type="predicted"/>
<dbReference type="RefSeq" id="XP_062652105.1">
    <property type="nucleotide sequence ID" value="XM_062785951.1"/>
</dbReference>
<evidence type="ECO:0000313" key="2">
    <source>
        <dbReference type="Proteomes" id="UP001302602"/>
    </source>
</evidence>
<organism evidence="1 2">
    <name type="scientific">Parathielavia appendiculata</name>
    <dbReference type="NCBI Taxonomy" id="2587402"/>
    <lineage>
        <taxon>Eukaryota</taxon>
        <taxon>Fungi</taxon>
        <taxon>Dikarya</taxon>
        <taxon>Ascomycota</taxon>
        <taxon>Pezizomycotina</taxon>
        <taxon>Sordariomycetes</taxon>
        <taxon>Sordariomycetidae</taxon>
        <taxon>Sordariales</taxon>
        <taxon>Chaetomiaceae</taxon>
        <taxon>Parathielavia</taxon>
    </lineage>
</organism>
<dbReference type="EMBL" id="MU853223">
    <property type="protein sequence ID" value="KAK4128334.1"/>
    <property type="molecule type" value="Genomic_DNA"/>
</dbReference>
<dbReference type="Proteomes" id="UP001302602">
    <property type="component" value="Unassembled WGS sequence"/>
</dbReference>
<protein>
    <submittedName>
        <fullName evidence="1">Uncharacterized protein</fullName>
    </submittedName>
</protein>
<comment type="caution">
    <text evidence="1">The sequence shown here is derived from an EMBL/GenBank/DDBJ whole genome shotgun (WGS) entry which is preliminary data.</text>
</comment>
<name>A0AAN6Z8M1_9PEZI</name>
<accession>A0AAN6Z8M1</accession>
<gene>
    <name evidence="1" type="ORF">N657DRAFT_14762</name>
</gene>
<keyword evidence="2" id="KW-1185">Reference proteome</keyword>
<evidence type="ECO:0000313" key="1">
    <source>
        <dbReference type="EMBL" id="KAK4128334.1"/>
    </source>
</evidence>
<reference evidence="1" key="1">
    <citation type="journal article" date="2023" name="Mol. Phylogenet. Evol.">
        <title>Genome-scale phylogeny and comparative genomics of the fungal order Sordariales.</title>
        <authorList>
            <person name="Hensen N."/>
            <person name="Bonometti L."/>
            <person name="Westerberg I."/>
            <person name="Brannstrom I.O."/>
            <person name="Guillou S."/>
            <person name="Cros-Aarteil S."/>
            <person name="Calhoun S."/>
            <person name="Haridas S."/>
            <person name="Kuo A."/>
            <person name="Mondo S."/>
            <person name="Pangilinan J."/>
            <person name="Riley R."/>
            <person name="LaButti K."/>
            <person name="Andreopoulos B."/>
            <person name="Lipzen A."/>
            <person name="Chen C."/>
            <person name="Yan M."/>
            <person name="Daum C."/>
            <person name="Ng V."/>
            <person name="Clum A."/>
            <person name="Steindorff A."/>
            <person name="Ohm R.A."/>
            <person name="Martin F."/>
            <person name="Silar P."/>
            <person name="Natvig D.O."/>
            <person name="Lalanne C."/>
            <person name="Gautier V."/>
            <person name="Ament-Velasquez S.L."/>
            <person name="Kruys A."/>
            <person name="Hutchinson M.I."/>
            <person name="Powell A.J."/>
            <person name="Barry K."/>
            <person name="Miller A.N."/>
            <person name="Grigoriev I.V."/>
            <person name="Debuchy R."/>
            <person name="Gladieux P."/>
            <person name="Hiltunen Thoren M."/>
            <person name="Johannesson H."/>
        </authorList>
    </citation>
    <scope>NUCLEOTIDE SEQUENCE</scope>
    <source>
        <strain evidence="1">CBS 731.68</strain>
    </source>
</reference>
<dbReference type="AlphaFoldDB" id="A0AAN6Z8M1"/>
<sequence>MTLRLRVNAYVLGPGIPKRNAPQLYCVAGQFARVGEPCGSVCDPDPLAHRSRVWWGSICSTCLGCPALQCRSHFQVVFALSECLPLGYLVITVEIWRAESPSRRFCGRTTISPSSLRPFSLLGINCTTLSALIHCTLIMHVFSCICRIRTLVGTLPRTQSPAVLGDVVPCFLRNRFRNL</sequence>
<dbReference type="GeneID" id="87822717"/>